<dbReference type="InterPro" id="IPR036318">
    <property type="entry name" value="FAD-bd_PCMH-like_sf"/>
</dbReference>
<dbReference type="AlphaFoldDB" id="A0A2U1NA85"/>
<gene>
    <name evidence="2" type="ORF">CTI12_AA286370</name>
</gene>
<dbReference type="InterPro" id="IPR016169">
    <property type="entry name" value="FAD-bd_PCMH_sub2"/>
</dbReference>
<keyword evidence="1" id="KW-0812">Transmembrane</keyword>
<dbReference type="SUPFAM" id="SSF56176">
    <property type="entry name" value="FAD-binding/transporter-associated domain-like"/>
    <property type="match status" value="1"/>
</dbReference>
<comment type="caution">
    <text evidence="2">The sequence shown here is derived from an EMBL/GenBank/DDBJ whole genome shotgun (WGS) entry which is preliminary data.</text>
</comment>
<protein>
    <submittedName>
        <fullName evidence="2">Berberine/berberine-like protein</fullName>
    </submittedName>
</protein>
<feature type="transmembrane region" description="Helical" evidence="1">
    <location>
        <begin position="51"/>
        <end position="71"/>
    </location>
</feature>
<dbReference type="Proteomes" id="UP000245207">
    <property type="component" value="Unassembled WGS sequence"/>
</dbReference>
<dbReference type="OrthoDB" id="407275at2759"/>
<reference evidence="2 3" key="1">
    <citation type="journal article" date="2018" name="Mol. Plant">
        <title>The genome of Artemisia annua provides insight into the evolution of Asteraceae family and artemisinin biosynthesis.</title>
        <authorList>
            <person name="Shen Q."/>
            <person name="Zhang L."/>
            <person name="Liao Z."/>
            <person name="Wang S."/>
            <person name="Yan T."/>
            <person name="Shi P."/>
            <person name="Liu M."/>
            <person name="Fu X."/>
            <person name="Pan Q."/>
            <person name="Wang Y."/>
            <person name="Lv Z."/>
            <person name="Lu X."/>
            <person name="Zhang F."/>
            <person name="Jiang W."/>
            <person name="Ma Y."/>
            <person name="Chen M."/>
            <person name="Hao X."/>
            <person name="Li L."/>
            <person name="Tang Y."/>
            <person name="Lv G."/>
            <person name="Zhou Y."/>
            <person name="Sun X."/>
            <person name="Brodelius P.E."/>
            <person name="Rose J.K.C."/>
            <person name="Tang K."/>
        </authorList>
    </citation>
    <scope>NUCLEOTIDE SEQUENCE [LARGE SCALE GENOMIC DNA]</scope>
    <source>
        <strain evidence="3">cv. Huhao1</strain>
        <tissue evidence="2">Leaf</tissue>
    </source>
</reference>
<dbReference type="PANTHER" id="PTHR32448">
    <property type="entry name" value="OS08G0158400 PROTEIN"/>
    <property type="match status" value="1"/>
</dbReference>
<accession>A0A2U1NA85</accession>
<evidence type="ECO:0000313" key="2">
    <source>
        <dbReference type="EMBL" id="PWA70409.1"/>
    </source>
</evidence>
<evidence type="ECO:0000256" key="1">
    <source>
        <dbReference type="SAM" id="Phobius"/>
    </source>
</evidence>
<sequence>MPSNPKPDVTFIPLNEKHIQTAVICVKKNLGSIFVLEVEAMTMKGYVPFKLILMIILFGSKVLQLLVNSITELLRKVIHTHGIVAGIYTSLGIAGHITGGAYGSMMRKYGLGVNNTLDAKIINANGEIFDRKTMGRTFSGQSMEVVGKL</sequence>
<organism evidence="2 3">
    <name type="scientific">Artemisia annua</name>
    <name type="common">Sweet wormwood</name>
    <dbReference type="NCBI Taxonomy" id="35608"/>
    <lineage>
        <taxon>Eukaryota</taxon>
        <taxon>Viridiplantae</taxon>
        <taxon>Streptophyta</taxon>
        <taxon>Embryophyta</taxon>
        <taxon>Tracheophyta</taxon>
        <taxon>Spermatophyta</taxon>
        <taxon>Magnoliopsida</taxon>
        <taxon>eudicotyledons</taxon>
        <taxon>Gunneridae</taxon>
        <taxon>Pentapetalae</taxon>
        <taxon>asterids</taxon>
        <taxon>campanulids</taxon>
        <taxon>Asterales</taxon>
        <taxon>Asteraceae</taxon>
        <taxon>Asteroideae</taxon>
        <taxon>Anthemideae</taxon>
        <taxon>Artemisiinae</taxon>
        <taxon>Artemisia</taxon>
    </lineage>
</organism>
<keyword evidence="3" id="KW-1185">Reference proteome</keyword>
<feature type="transmembrane region" description="Helical" evidence="1">
    <location>
        <begin position="83"/>
        <end position="102"/>
    </location>
</feature>
<name>A0A2U1NA85_ARTAN</name>
<keyword evidence="1" id="KW-0472">Membrane</keyword>
<keyword evidence="1" id="KW-1133">Transmembrane helix</keyword>
<dbReference type="EMBL" id="PKPP01003248">
    <property type="protein sequence ID" value="PWA70409.1"/>
    <property type="molecule type" value="Genomic_DNA"/>
</dbReference>
<proteinExistence type="predicted"/>
<dbReference type="Gene3D" id="3.30.465.10">
    <property type="match status" value="1"/>
</dbReference>
<dbReference type="GO" id="GO:0050660">
    <property type="term" value="F:flavin adenine dinucleotide binding"/>
    <property type="evidence" value="ECO:0007669"/>
    <property type="project" value="InterPro"/>
</dbReference>
<dbReference type="STRING" id="35608.A0A2U1NA85"/>
<evidence type="ECO:0000313" key="3">
    <source>
        <dbReference type="Proteomes" id="UP000245207"/>
    </source>
</evidence>